<name>A0A8S5S175_9CAUD</name>
<evidence type="ECO:0000313" key="1">
    <source>
        <dbReference type="EMBL" id="DAF44772.1"/>
    </source>
</evidence>
<sequence>MTKFKLYEDILSRFWNRYFYDVEANTIEEAVEKVRCGEVDCYDSEQIYEVINELDPVDNNGSPTREIYNDKDELMWHNAELVNRGEIITQSVRSISENLSLIMEGEPESFIGGDIALSTVIKVMESLGWKLCTYDGFDTNGWDIDYWLYFINDEKNFSYKVSGNVYFGSIKIEKCEKHYERRIRG</sequence>
<reference evidence="1" key="1">
    <citation type="journal article" date="2021" name="Proc. Natl. Acad. Sci. U.S.A.">
        <title>A Catalog of Tens of Thousands of Viruses from Human Metagenomes Reveals Hidden Associations with Chronic Diseases.</title>
        <authorList>
            <person name="Tisza M.J."/>
            <person name="Buck C.B."/>
        </authorList>
    </citation>
    <scope>NUCLEOTIDE SEQUENCE</scope>
    <source>
        <strain evidence="1">Ct8Lf7</strain>
    </source>
</reference>
<dbReference type="EMBL" id="BK032511">
    <property type="protein sequence ID" value="DAF44772.1"/>
    <property type="molecule type" value="Genomic_DNA"/>
</dbReference>
<protein>
    <submittedName>
        <fullName evidence="1">Uncharacterized protein</fullName>
    </submittedName>
</protein>
<proteinExistence type="predicted"/>
<organism evidence="1">
    <name type="scientific">Podoviridae sp. ct8Lf7</name>
    <dbReference type="NCBI Taxonomy" id="2827723"/>
    <lineage>
        <taxon>Viruses</taxon>
        <taxon>Duplodnaviria</taxon>
        <taxon>Heunggongvirae</taxon>
        <taxon>Uroviricota</taxon>
        <taxon>Caudoviricetes</taxon>
    </lineage>
</organism>
<accession>A0A8S5S175</accession>